<feature type="compositionally biased region" description="Acidic residues" evidence="8">
    <location>
        <begin position="96"/>
        <end position="105"/>
    </location>
</feature>
<evidence type="ECO:0000256" key="6">
    <source>
        <dbReference type="HAMAP-Rule" id="MF_03056"/>
    </source>
</evidence>
<name>A0A9P8VH36_9PEZI</name>
<keyword evidence="10" id="KW-1185">Reference proteome</keyword>
<feature type="region of interest" description="Disordered" evidence="8">
    <location>
        <begin position="47"/>
        <end position="130"/>
    </location>
</feature>
<feature type="compositionally biased region" description="Basic and acidic residues" evidence="8">
    <location>
        <begin position="106"/>
        <end position="125"/>
    </location>
</feature>
<evidence type="ECO:0000313" key="9">
    <source>
        <dbReference type="EMBL" id="KAH6691632.1"/>
    </source>
</evidence>
<comment type="caution">
    <text evidence="9">The sequence shown here is derived from an EMBL/GenBank/DDBJ whole genome shotgun (WGS) entry which is preliminary data.</text>
</comment>
<dbReference type="HAMAP" id="MF_03056">
    <property type="entry name" value="TRM82"/>
    <property type="match status" value="1"/>
</dbReference>
<comment type="subcellular location">
    <subcellularLocation>
        <location evidence="1 6">Nucleus</location>
    </subcellularLocation>
</comment>
<keyword evidence="3 6" id="KW-0819">tRNA processing</keyword>
<feature type="compositionally biased region" description="Basic and acidic residues" evidence="8">
    <location>
        <begin position="260"/>
        <end position="278"/>
    </location>
</feature>
<dbReference type="PROSITE" id="PS50082">
    <property type="entry name" value="WD_REPEATS_2"/>
    <property type="match status" value="1"/>
</dbReference>
<proteinExistence type="inferred from homology"/>
<dbReference type="EMBL" id="JAGSXJ010000005">
    <property type="protein sequence ID" value="KAH6691632.1"/>
    <property type="molecule type" value="Genomic_DNA"/>
</dbReference>
<reference evidence="9" key="1">
    <citation type="journal article" date="2021" name="Nat. Commun.">
        <title>Genetic determinants of endophytism in the Arabidopsis root mycobiome.</title>
        <authorList>
            <person name="Mesny F."/>
            <person name="Miyauchi S."/>
            <person name="Thiergart T."/>
            <person name="Pickel B."/>
            <person name="Atanasova L."/>
            <person name="Karlsson M."/>
            <person name="Huettel B."/>
            <person name="Barry K.W."/>
            <person name="Haridas S."/>
            <person name="Chen C."/>
            <person name="Bauer D."/>
            <person name="Andreopoulos W."/>
            <person name="Pangilinan J."/>
            <person name="LaButti K."/>
            <person name="Riley R."/>
            <person name="Lipzen A."/>
            <person name="Clum A."/>
            <person name="Drula E."/>
            <person name="Henrissat B."/>
            <person name="Kohler A."/>
            <person name="Grigoriev I.V."/>
            <person name="Martin F.M."/>
            <person name="Hacquard S."/>
        </authorList>
    </citation>
    <scope>NUCLEOTIDE SEQUENCE</scope>
    <source>
        <strain evidence="9">MPI-SDFR-AT-0117</strain>
    </source>
</reference>
<dbReference type="Proteomes" id="UP000770015">
    <property type="component" value="Unassembled WGS sequence"/>
</dbReference>
<dbReference type="PANTHER" id="PTHR16288">
    <property type="entry name" value="WD40 REPEAT PROTEIN 4"/>
    <property type="match status" value="1"/>
</dbReference>
<dbReference type="SMART" id="SM00320">
    <property type="entry name" value="WD40"/>
    <property type="match status" value="3"/>
</dbReference>
<evidence type="ECO:0000256" key="2">
    <source>
        <dbReference type="ARBA" id="ARBA00022574"/>
    </source>
</evidence>
<evidence type="ECO:0000256" key="7">
    <source>
        <dbReference type="PROSITE-ProRule" id="PRU00221"/>
    </source>
</evidence>
<dbReference type="InterPro" id="IPR001680">
    <property type="entry name" value="WD40_rpt"/>
</dbReference>
<keyword evidence="4 6" id="KW-0677">Repeat</keyword>
<sequence length="540" mass="58953">MKLPFNIVRPSGEILFGAKGGRIHSFALADNAHLSTWKHPDVDKVAETKAANTKAEAEAAAQTEDKVEDEPAEDGRPTKRQRLSGEQEAKPSGDDGAMDVDEPAVTEDKPKVNNDGGQKKKDRQAFARGRMSVRVPDQPFITHLLATSSGSHVVAISGHDKTIWVFEHDGKGSLKVSSQRTMPKRPCAFVITPNDKTILSADKFGDVYSLPLIPSPQTEQPVSERSTPAPTSQKAWKPEATNLTVHSGRNLESLRQQRLQAEKREKEGKPQDQAEKPTFEHTHIIGHVSLLTDLILAEKDGRRYILTADRDEHIRVSRFIPQAHVIEAFCMGHRNFVNTMAVAAGRPEILISGGGDDELYVWDWLESKLLAKFDLAQIARQSSPDLTKIAVTQIITAKTHDGQGTMVLVGVEGIQSLFVLSLPATSGELKLEQLVTLTGSPLHMAPLSDANGSLQRVLVATDAGEDSDPTSARVIALDFKAEGFTADASFQLQAAGPEDDEPDLAAEDARKLLRGVEELRKHRSDWQDGDADETPDAEAQ</sequence>
<evidence type="ECO:0000256" key="4">
    <source>
        <dbReference type="ARBA" id="ARBA00022737"/>
    </source>
</evidence>
<organism evidence="9 10">
    <name type="scientific">Plectosphaerella plurivora</name>
    <dbReference type="NCBI Taxonomy" id="936078"/>
    <lineage>
        <taxon>Eukaryota</taxon>
        <taxon>Fungi</taxon>
        <taxon>Dikarya</taxon>
        <taxon>Ascomycota</taxon>
        <taxon>Pezizomycotina</taxon>
        <taxon>Sordariomycetes</taxon>
        <taxon>Hypocreomycetidae</taxon>
        <taxon>Glomerellales</taxon>
        <taxon>Plectosphaerellaceae</taxon>
        <taxon>Plectosphaerella</taxon>
    </lineage>
</organism>
<feature type="compositionally biased region" description="Basic and acidic residues" evidence="8">
    <location>
        <begin position="73"/>
        <end position="93"/>
    </location>
</feature>
<dbReference type="GO" id="GO:0106004">
    <property type="term" value="P:tRNA (guanine-N7)-methylation"/>
    <property type="evidence" value="ECO:0007669"/>
    <property type="project" value="UniProtKB-UniRule"/>
</dbReference>
<feature type="region of interest" description="Disordered" evidence="8">
    <location>
        <begin position="259"/>
        <end position="278"/>
    </location>
</feature>
<feature type="compositionally biased region" description="Low complexity" evidence="8">
    <location>
        <begin position="48"/>
        <end position="62"/>
    </location>
</feature>
<dbReference type="SUPFAM" id="SSF50978">
    <property type="entry name" value="WD40 repeat-like"/>
    <property type="match status" value="1"/>
</dbReference>
<dbReference type="OrthoDB" id="339900at2759"/>
<feature type="region of interest" description="Disordered" evidence="8">
    <location>
        <begin position="519"/>
        <end position="540"/>
    </location>
</feature>
<feature type="region of interest" description="Disordered" evidence="8">
    <location>
        <begin position="212"/>
        <end position="252"/>
    </location>
</feature>
<evidence type="ECO:0000256" key="8">
    <source>
        <dbReference type="SAM" id="MobiDB-lite"/>
    </source>
</evidence>
<dbReference type="PANTHER" id="PTHR16288:SF0">
    <property type="entry name" value="TRNA (GUANINE-N(7)-)-METHYLTRANSFERASE NON-CATALYTIC SUBUNIT WDR4"/>
    <property type="match status" value="1"/>
</dbReference>
<evidence type="ECO:0000256" key="3">
    <source>
        <dbReference type="ARBA" id="ARBA00022694"/>
    </source>
</evidence>
<dbReference type="GO" id="GO:0043527">
    <property type="term" value="C:tRNA methyltransferase complex"/>
    <property type="evidence" value="ECO:0007669"/>
    <property type="project" value="TreeGrafter"/>
</dbReference>
<comment type="function">
    <text evidence="6">Required for the formation of N(7)-methylguanine at position 46 (m7G46) in tRNA. In the complex, it is required to stabilize and induce conformational changes of the catalytic subunit.</text>
</comment>
<comment type="similarity">
    <text evidence="6">Belongs to the WD repeat TRM82 family.</text>
</comment>
<keyword evidence="5 6" id="KW-0539">Nucleus</keyword>
<dbReference type="GO" id="GO:0005634">
    <property type="term" value="C:nucleus"/>
    <property type="evidence" value="ECO:0007669"/>
    <property type="project" value="UniProtKB-SubCell"/>
</dbReference>
<comment type="pathway">
    <text evidence="6">tRNA modification; N(7)-methylguanine-tRNA biosynthesis.</text>
</comment>
<dbReference type="AlphaFoldDB" id="A0A9P8VH36"/>
<feature type="repeat" description="WD" evidence="7">
    <location>
        <begin position="330"/>
        <end position="363"/>
    </location>
</feature>
<dbReference type="InterPro" id="IPR015943">
    <property type="entry name" value="WD40/YVTN_repeat-like_dom_sf"/>
</dbReference>
<feature type="compositionally biased region" description="Polar residues" evidence="8">
    <location>
        <begin position="215"/>
        <end position="234"/>
    </location>
</feature>
<evidence type="ECO:0000313" key="10">
    <source>
        <dbReference type="Proteomes" id="UP000770015"/>
    </source>
</evidence>
<evidence type="ECO:0000256" key="1">
    <source>
        <dbReference type="ARBA" id="ARBA00004123"/>
    </source>
</evidence>
<dbReference type="Gene3D" id="2.130.10.10">
    <property type="entry name" value="YVTN repeat-like/Quinoprotein amine dehydrogenase"/>
    <property type="match status" value="1"/>
</dbReference>
<feature type="compositionally biased region" description="Acidic residues" evidence="8">
    <location>
        <begin position="527"/>
        <end position="540"/>
    </location>
</feature>
<protein>
    <submittedName>
        <fullName evidence="9">WD repeat-containing protein</fullName>
    </submittedName>
</protein>
<dbReference type="GO" id="GO:0005829">
    <property type="term" value="C:cytosol"/>
    <property type="evidence" value="ECO:0007669"/>
    <property type="project" value="TreeGrafter"/>
</dbReference>
<accession>A0A9P8VH36</accession>
<dbReference type="InterPro" id="IPR028884">
    <property type="entry name" value="Trm82"/>
</dbReference>
<keyword evidence="2 6" id="KW-0853">WD repeat</keyword>
<dbReference type="InterPro" id="IPR036322">
    <property type="entry name" value="WD40_repeat_dom_sf"/>
</dbReference>
<gene>
    <name evidence="9" type="ORF">F5X68DRAFT_66766</name>
</gene>
<evidence type="ECO:0000256" key="5">
    <source>
        <dbReference type="ARBA" id="ARBA00023242"/>
    </source>
</evidence>